<protein>
    <submittedName>
        <fullName evidence="3">DUF2061 domain-containing protein</fullName>
    </submittedName>
</protein>
<gene>
    <name evidence="3" type="ORF">IBL28_03665</name>
</gene>
<evidence type="ECO:0000256" key="1">
    <source>
        <dbReference type="SAM" id="Phobius"/>
    </source>
</evidence>
<reference evidence="3 4" key="1">
    <citation type="submission" date="2020-09" db="EMBL/GenBank/DDBJ databases">
        <title>Sinomicrobium weinanense sp. nov., a halophilic bacteria isolated from saline-alkali soil.</title>
        <authorList>
            <person name="Wu P."/>
            <person name="Ren H."/>
            <person name="Mei Y."/>
            <person name="Liang Y."/>
            <person name="Chen Z."/>
        </authorList>
    </citation>
    <scope>NUCLEOTIDE SEQUENCE [LARGE SCALE GENOMIC DNA]</scope>
    <source>
        <strain evidence="3 4">FJxs</strain>
    </source>
</reference>
<keyword evidence="1" id="KW-0812">Transmembrane</keyword>
<keyword evidence="1" id="KW-1133">Transmembrane helix</keyword>
<dbReference type="Proteomes" id="UP000653730">
    <property type="component" value="Unassembled WGS sequence"/>
</dbReference>
<keyword evidence="1" id="KW-0472">Membrane</keyword>
<evidence type="ECO:0000259" key="2">
    <source>
        <dbReference type="Pfam" id="PF09834"/>
    </source>
</evidence>
<dbReference type="EMBL" id="JACVDC010000006">
    <property type="protein sequence ID" value="MBC9795050.1"/>
    <property type="molecule type" value="Genomic_DNA"/>
</dbReference>
<evidence type="ECO:0000313" key="3">
    <source>
        <dbReference type="EMBL" id="MBC9795050.1"/>
    </source>
</evidence>
<dbReference type="InterPro" id="IPR018638">
    <property type="entry name" value="DUF2061_membrane"/>
</dbReference>
<feature type="transmembrane region" description="Helical" evidence="1">
    <location>
        <begin position="14"/>
        <end position="31"/>
    </location>
</feature>
<dbReference type="AlphaFoldDB" id="A0A926JPF4"/>
<name>A0A926JPF4_9FLAO</name>
<keyword evidence="4" id="KW-1185">Reference proteome</keyword>
<sequence>MEKNSQRRHVAKAITWRIIGTIDTMLLSWVISGNPMSGLKIGLTEVVTKMVLYYFHERIWFKVDIPDSRRRHLLKTVSWRVVGSIDTMVLAWIITGNPTTGMQIGLAEVVTKMVLYYFHERAWYKIDYGLTKRRRLKRWKKMS</sequence>
<dbReference type="Pfam" id="PF09834">
    <property type="entry name" value="DUF2061"/>
    <property type="match status" value="2"/>
</dbReference>
<accession>A0A926JPF4</accession>
<feature type="domain" description="DUF2061" evidence="2">
    <location>
        <begin position="73"/>
        <end position="123"/>
    </location>
</feature>
<proteinExistence type="predicted"/>
<organism evidence="3 4">
    <name type="scientific">Sinomicrobium weinanense</name>
    <dbReference type="NCBI Taxonomy" id="2842200"/>
    <lineage>
        <taxon>Bacteria</taxon>
        <taxon>Pseudomonadati</taxon>
        <taxon>Bacteroidota</taxon>
        <taxon>Flavobacteriia</taxon>
        <taxon>Flavobacteriales</taxon>
        <taxon>Flavobacteriaceae</taxon>
        <taxon>Sinomicrobium</taxon>
    </lineage>
</organism>
<evidence type="ECO:0000313" key="4">
    <source>
        <dbReference type="Proteomes" id="UP000653730"/>
    </source>
</evidence>
<comment type="caution">
    <text evidence="3">The sequence shown here is derived from an EMBL/GenBank/DDBJ whole genome shotgun (WGS) entry which is preliminary data.</text>
</comment>
<feature type="domain" description="DUF2061" evidence="2">
    <location>
        <begin position="10"/>
        <end position="60"/>
    </location>
</feature>